<gene>
    <name evidence="6" type="ORF">SAMN06296058_2270</name>
</gene>
<dbReference type="EC" id="2.1.1.-" evidence="4"/>
<dbReference type="Pfam" id="PF01555">
    <property type="entry name" value="N6_N4_Mtase"/>
    <property type="match status" value="1"/>
</dbReference>
<sequence length="304" mass="33643">MAWRWCSPAYATSGTDVAQARRPGAPAPADPLGLGAFAASKTSPNKLAYADPQGRAVLYQANCLELLDRLNAVHPQGSFDMIFADPPYFLSNGGITCQNGRMVKVDKGDWDKSRSPQLNHEFNLEWLQRCQRALKPDGTLWVSGTHHVIHSVGFAMQQLGMKLLNDITWEKPNPPPNLACRTFTHSTETVIWAARNEKSRHVFDYARMKADNGGKQMKSVWRFTAPAKQEKSHGRHPTQKPVELLLRCIEASTRPGDRIFDPFNGSGTTGVAALRSGRLYVGSELDSAYARVARARLKAEAEAE</sequence>
<keyword evidence="7" id="KW-1185">Reference proteome</keyword>
<evidence type="ECO:0000313" key="7">
    <source>
        <dbReference type="Proteomes" id="UP000190341"/>
    </source>
</evidence>
<keyword evidence="3 6" id="KW-0808">Transferase</keyword>
<dbReference type="AlphaFoldDB" id="A0A1T5LC32"/>
<dbReference type="GO" id="GO:0003677">
    <property type="term" value="F:DNA binding"/>
    <property type="evidence" value="ECO:0007669"/>
    <property type="project" value="InterPro"/>
</dbReference>
<proteinExistence type="inferred from homology"/>
<dbReference type="InterPro" id="IPR002941">
    <property type="entry name" value="DNA_methylase_N4/N6"/>
</dbReference>
<comment type="similarity">
    <text evidence="1 4">Belongs to the N(4)/N(6)-methyltransferase family.</text>
</comment>
<dbReference type="GO" id="GO:0032259">
    <property type="term" value="P:methylation"/>
    <property type="evidence" value="ECO:0007669"/>
    <property type="project" value="UniProtKB-KW"/>
</dbReference>
<dbReference type="Proteomes" id="UP000190341">
    <property type="component" value="Unassembled WGS sequence"/>
</dbReference>
<dbReference type="PANTHER" id="PTHR13370">
    <property type="entry name" value="RNA METHYLASE-RELATED"/>
    <property type="match status" value="1"/>
</dbReference>
<dbReference type="InterPro" id="IPR001091">
    <property type="entry name" value="RM_Methyltransferase"/>
</dbReference>
<accession>A0A1T5LC32</accession>
<evidence type="ECO:0000256" key="1">
    <source>
        <dbReference type="ARBA" id="ARBA00006594"/>
    </source>
</evidence>
<dbReference type="PRINTS" id="PR00508">
    <property type="entry name" value="S21N4MTFRASE"/>
</dbReference>
<keyword evidence="2 6" id="KW-0489">Methyltransferase</keyword>
<protein>
    <recommendedName>
        <fullName evidence="4">Methyltransferase</fullName>
        <ecNumber evidence="4">2.1.1.-</ecNumber>
    </recommendedName>
</protein>
<evidence type="ECO:0000313" key="6">
    <source>
        <dbReference type="EMBL" id="SKC73454.1"/>
    </source>
</evidence>
<feature type="domain" description="DNA methylase N-4/N-6" evidence="5">
    <location>
        <begin position="80"/>
        <end position="293"/>
    </location>
</feature>
<dbReference type="GO" id="GO:0008170">
    <property type="term" value="F:N-methyltransferase activity"/>
    <property type="evidence" value="ECO:0007669"/>
    <property type="project" value="InterPro"/>
</dbReference>
<reference evidence="6 7" key="1">
    <citation type="submission" date="2017-02" db="EMBL/GenBank/DDBJ databases">
        <authorList>
            <person name="Peterson S.W."/>
        </authorList>
    </citation>
    <scope>NUCLEOTIDE SEQUENCE [LARGE SCALE GENOMIC DNA]</scope>
    <source>
        <strain evidence="6 7">P15</strain>
    </source>
</reference>
<dbReference type="SUPFAM" id="SSF53335">
    <property type="entry name" value="S-adenosyl-L-methionine-dependent methyltransferases"/>
    <property type="match status" value="1"/>
</dbReference>
<dbReference type="GO" id="GO:0005737">
    <property type="term" value="C:cytoplasm"/>
    <property type="evidence" value="ECO:0007669"/>
    <property type="project" value="TreeGrafter"/>
</dbReference>
<evidence type="ECO:0000256" key="2">
    <source>
        <dbReference type="ARBA" id="ARBA00022603"/>
    </source>
</evidence>
<dbReference type="InterPro" id="IPR002052">
    <property type="entry name" value="DNA_methylase_N6_adenine_CS"/>
</dbReference>
<dbReference type="GO" id="GO:0009007">
    <property type="term" value="F:site-specific DNA-methyltransferase (adenine-specific) activity"/>
    <property type="evidence" value="ECO:0007669"/>
    <property type="project" value="TreeGrafter"/>
</dbReference>
<dbReference type="EMBL" id="FUZV01000002">
    <property type="protein sequence ID" value="SKC73454.1"/>
    <property type="molecule type" value="Genomic_DNA"/>
</dbReference>
<evidence type="ECO:0000259" key="5">
    <source>
        <dbReference type="Pfam" id="PF01555"/>
    </source>
</evidence>
<name>A0A1T5LC32_9GAMM</name>
<evidence type="ECO:0000256" key="3">
    <source>
        <dbReference type="ARBA" id="ARBA00022679"/>
    </source>
</evidence>
<dbReference type="PROSITE" id="PS00092">
    <property type="entry name" value="N6_MTASE"/>
    <property type="match status" value="1"/>
</dbReference>
<dbReference type="RefSeq" id="WP_217698674.1">
    <property type="nucleotide sequence ID" value="NZ_BMCL01000001.1"/>
</dbReference>
<dbReference type="Gene3D" id="3.40.50.150">
    <property type="entry name" value="Vaccinia Virus protein VP39"/>
    <property type="match status" value="1"/>
</dbReference>
<dbReference type="PANTHER" id="PTHR13370:SF3">
    <property type="entry name" value="TRNA (GUANINE(10)-N2)-METHYLTRANSFERASE HOMOLOG"/>
    <property type="match status" value="1"/>
</dbReference>
<organism evidence="6 7">
    <name type="scientific">Pseudoxanthomonas indica</name>
    <dbReference type="NCBI Taxonomy" id="428993"/>
    <lineage>
        <taxon>Bacteria</taxon>
        <taxon>Pseudomonadati</taxon>
        <taxon>Pseudomonadota</taxon>
        <taxon>Gammaproteobacteria</taxon>
        <taxon>Lysobacterales</taxon>
        <taxon>Lysobacteraceae</taxon>
        <taxon>Pseudoxanthomonas</taxon>
    </lineage>
</organism>
<evidence type="ECO:0000256" key="4">
    <source>
        <dbReference type="RuleBase" id="RU362026"/>
    </source>
</evidence>
<dbReference type="STRING" id="428993.SAMN06296058_2270"/>
<dbReference type="InterPro" id="IPR029063">
    <property type="entry name" value="SAM-dependent_MTases_sf"/>
</dbReference>